<evidence type="ECO:0000256" key="6">
    <source>
        <dbReference type="ARBA" id="ARBA00021108"/>
    </source>
</evidence>
<dbReference type="NCBIfam" id="TIGR00177">
    <property type="entry name" value="molyb_syn"/>
    <property type="match status" value="1"/>
</dbReference>
<comment type="cofactor">
    <cofactor evidence="1 13">
        <name>Mg(2+)</name>
        <dbReference type="ChEBI" id="CHEBI:18420"/>
    </cofactor>
</comment>
<comment type="pathway">
    <text evidence="3 13">Cofactor biosynthesis; molybdopterin biosynthesis.</text>
</comment>
<dbReference type="Pfam" id="PF03454">
    <property type="entry name" value="MoeA_C"/>
    <property type="match status" value="1"/>
</dbReference>
<evidence type="ECO:0000313" key="15">
    <source>
        <dbReference type="EMBL" id="MBB3153516.1"/>
    </source>
</evidence>
<dbReference type="Gene3D" id="2.40.340.10">
    <property type="entry name" value="MoeA, C-terminal, domain IV"/>
    <property type="match status" value="1"/>
</dbReference>
<evidence type="ECO:0000256" key="10">
    <source>
        <dbReference type="ARBA" id="ARBA00022842"/>
    </source>
</evidence>
<dbReference type="EMBL" id="JACHXW010000010">
    <property type="protein sequence ID" value="MBB3153516.1"/>
    <property type="molecule type" value="Genomic_DNA"/>
</dbReference>
<dbReference type="SUPFAM" id="SSF53218">
    <property type="entry name" value="Molybdenum cofactor biosynthesis proteins"/>
    <property type="match status" value="1"/>
</dbReference>
<dbReference type="CDD" id="cd00887">
    <property type="entry name" value="MoeA"/>
    <property type="match status" value="1"/>
</dbReference>
<dbReference type="Pfam" id="PF00994">
    <property type="entry name" value="MoCF_biosynth"/>
    <property type="match status" value="1"/>
</dbReference>
<dbReference type="Gene3D" id="3.90.105.10">
    <property type="entry name" value="Molybdopterin biosynthesis moea protein, domain 2"/>
    <property type="match status" value="1"/>
</dbReference>
<evidence type="ECO:0000259" key="14">
    <source>
        <dbReference type="SMART" id="SM00852"/>
    </source>
</evidence>
<dbReference type="UniPathway" id="UPA00344"/>
<evidence type="ECO:0000313" key="16">
    <source>
        <dbReference type="Proteomes" id="UP000518605"/>
    </source>
</evidence>
<evidence type="ECO:0000256" key="2">
    <source>
        <dbReference type="ARBA" id="ARBA00002901"/>
    </source>
</evidence>
<dbReference type="SUPFAM" id="SSF63882">
    <property type="entry name" value="MoeA N-terminal region -like"/>
    <property type="match status" value="1"/>
</dbReference>
<dbReference type="GO" id="GO:0006777">
    <property type="term" value="P:Mo-molybdopterin cofactor biosynthetic process"/>
    <property type="evidence" value="ECO:0007669"/>
    <property type="project" value="UniProtKB-UniRule"/>
</dbReference>
<keyword evidence="8 13" id="KW-0808">Transferase</keyword>
<dbReference type="GO" id="GO:0046872">
    <property type="term" value="F:metal ion binding"/>
    <property type="evidence" value="ECO:0007669"/>
    <property type="project" value="UniProtKB-UniRule"/>
</dbReference>
<dbReference type="Pfam" id="PF03453">
    <property type="entry name" value="MoeA_N"/>
    <property type="match status" value="1"/>
</dbReference>
<name>A0A7W5C9B3_9BACL</name>
<protein>
    <recommendedName>
        <fullName evidence="6 13">Molybdopterin molybdenumtransferase</fullName>
        <ecNumber evidence="5 13">2.10.1.1</ecNumber>
    </recommendedName>
</protein>
<evidence type="ECO:0000256" key="3">
    <source>
        <dbReference type="ARBA" id="ARBA00005046"/>
    </source>
</evidence>
<keyword evidence="7 13" id="KW-0500">Molybdenum</keyword>
<dbReference type="InterPro" id="IPR001453">
    <property type="entry name" value="MoaB/Mog_dom"/>
</dbReference>
<keyword evidence="10 13" id="KW-0460">Magnesium</keyword>
<gene>
    <name evidence="15" type="ORF">FHS16_003578</name>
</gene>
<accession>A0A7W5C9B3</accession>
<keyword evidence="11 13" id="KW-0501">Molybdenum cofactor biosynthesis</keyword>
<dbReference type="NCBIfam" id="NF045515">
    <property type="entry name" value="Glp_gephyrin"/>
    <property type="match status" value="1"/>
</dbReference>
<comment type="function">
    <text evidence="2 13">Catalyzes the insertion of molybdate into adenylated molybdopterin with the concomitant release of AMP.</text>
</comment>
<dbReference type="Gene3D" id="3.40.980.10">
    <property type="entry name" value="MoaB/Mog-like domain"/>
    <property type="match status" value="1"/>
</dbReference>
<feature type="domain" description="MoaB/Mog" evidence="14">
    <location>
        <begin position="194"/>
        <end position="335"/>
    </location>
</feature>
<evidence type="ECO:0000256" key="1">
    <source>
        <dbReference type="ARBA" id="ARBA00001946"/>
    </source>
</evidence>
<organism evidence="15 16">
    <name type="scientific">Paenibacillus endophyticus</name>
    <dbReference type="NCBI Taxonomy" id="1294268"/>
    <lineage>
        <taxon>Bacteria</taxon>
        <taxon>Bacillati</taxon>
        <taxon>Bacillota</taxon>
        <taxon>Bacilli</taxon>
        <taxon>Bacillales</taxon>
        <taxon>Paenibacillaceae</taxon>
        <taxon>Paenibacillus</taxon>
    </lineage>
</organism>
<evidence type="ECO:0000256" key="9">
    <source>
        <dbReference type="ARBA" id="ARBA00022723"/>
    </source>
</evidence>
<dbReference type="AlphaFoldDB" id="A0A7W5C9B3"/>
<dbReference type="GO" id="GO:0005829">
    <property type="term" value="C:cytosol"/>
    <property type="evidence" value="ECO:0007669"/>
    <property type="project" value="TreeGrafter"/>
</dbReference>
<evidence type="ECO:0000256" key="11">
    <source>
        <dbReference type="ARBA" id="ARBA00023150"/>
    </source>
</evidence>
<reference evidence="15 16" key="1">
    <citation type="submission" date="2020-08" db="EMBL/GenBank/DDBJ databases">
        <title>Genomic Encyclopedia of Type Strains, Phase III (KMG-III): the genomes of soil and plant-associated and newly described type strains.</title>
        <authorList>
            <person name="Whitman W."/>
        </authorList>
    </citation>
    <scope>NUCLEOTIDE SEQUENCE [LARGE SCALE GENOMIC DNA]</scope>
    <source>
        <strain evidence="15 16">CECT 8234</strain>
    </source>
</reference>
<evidence type="ECO:0000256" key="5">
    <source>
        <dbReference type="ARBA" id="ARBA00013269"/>
    </source>
</evidence>
<dbReference type="InterPro" id="IPR036688">
    <property type="entry name" value="MoeA_C_domain_IV_sf"/>
</dbReference>
<dbReference type="SUPFAM" id="SSF63867">
    <property type="entry name" value="MoeA C-terminal domain-like"/>
    <property type="match status" value="1"/>
</dbReference>
<dbReference type="InterPro" id="IPR036425">
    <property type="entry name" value="MoaB/Mog-like_dom_sf"/>
</dbReference>
<dbReference type="RefSeq" id="WP_183565220.1">
    <property type="nucleotide sequence ID" value="NZ_CBCSLB010000007.1"/>
</dbReference>
<dbReference type="SMART" id="SM00852">
    <property type="entry name" value="MoCF_biosynth"/>
    <property type="match status" value="1"/>
</dbReference>
<dbReference type="FunFam" id="2.170.190.11:FF:000001">
    <property type="entry name" value="Molybdopterin molybdenumtransferase"/>
    <property type="match status" value="1"/>
</dbReference>
<dbReference type="InterPro" id="IPR005111">
    <property type="entry name" value="MoeA_C_domain_IV"/>
</dbReference>
<dbReference type="InterPro" id="IPR038987">
    <property type="entry name" value="MoeA-like"/>
</dbReference>
<dbReference type="FunFam" id="3.40.980.10:FF:000004">
    <property type="entry name" value="Molybdopterin molybdenumtransferase"/>
    <property type="match status" value="1"/>
</dbReference>
<evidence type="ECO:0000256" key="12">
    <source>
        <dbReference type="ARBA" id="ARBA00047317"/>
    </source>
</evidence>
<dbReference type="Gene3D" id="2.170.190.11">
    <property type="entry name" value="Molybdopterin biosynthesis moea protein, domain 3"/>
    <property type="match status" value="1"/>
</dbReference>
<evidence type="ECO:0000256" key="7">
    <source>
        <dbReference type="ARBA" id="ARBA00022505"/>
    </source>
</evidence>
<dbReference type="EC" id="2.10.1.1" evidence="5 13"/>
<dbReference type="GO" id="GO:0061599">
    <property type="term" value="F:molybdopterin molybdotransferase activity"/>
    <property type="evidence" value="ECO:0007669"/>
    <property type="project" value="UniProtKB-UniRule"/>
</dbReference>
<comment type="catalytic activity">
    <reaction evidence="12">
        <text>adenylyl-molybdopterin + molybdate = Mo-molybdopterin + AMP + H(+)</text>
        <dbReference type="Rhea" id="RHEA:35047"/>
        <dbReference type="ChEBI" id="CHEBI:15378"/>
        <dbReference type="ChEBI" id="CHEBI:36264"/>
        <dbReference type="ChEBI" id="CHEBI:62727"/>
        <dbReference type="ChEBI" id="CHEBI:71302"/>
        <dbReference type="ChEBI" id="CHEBI:456215"/>
        <dbReference type="EC" id="2.10.1.1"/>
    </reaction>
</comment>
<dbReference type="InterPro" id="IPR005110">
    <property type="entry name" value="MoeA_linker/N"/>
</dbReference>
<proteinExistence type="inferred from homology"/>
<dbReference type="Proteomes" id="UP000518605">
    <property type="component" value="Unassembled WGS sequence"/>
</dbReference>
<comment type="similarity">
    <text evidence="4 13">Belongs to the MoeA family.</text>
</comment>
<dbReference type="PANTHER" id="PTHR10192:SF5">
    <property type="entry name" value="GEPHYRIN"/>
    <property type="match status" value="1"/>
</dbReference>
<dbReference type="InterPro" id="IPR036135">
    <property type="entry name" value="MoeA_linker/N_sf"/>
</dbReference>
<evidence type="ECO:0000256" key="4">
    <source>
        <dbReference type="ARBA" id="ARBA00010763"/>
    </source>
</evidence>
<keyword evidence="9 13" id="KW-0479">Metal-binding</keyword>
<keyword evidence="16" id="KW-1185">Reference proteome</keyword>
<dbReference type="PANTHER" id="PTHR10192">
    <property type="entry name" value="MOLYBDOPTERIN BIOSYNTHESIS PROTEIN"/>
    <property type="match status" value="1"/>
</dbReference>
<evidence type="ECO:0000256" key="8">
    <source>
        <dbReference type="ARBA" id="ARBA00022679"/>
    </source>
</evidence>
<sequence>MKKGSHKYVRRAVKVDYAQHVILQHIRPLSSEYASIDSCLNRRISESLLSKECMPHFRRSGLDGYAVWSEEAGSASTQNKACLRVIDEVPAGSVSSLQVVPGTAIRVMTGSAVPEGADAVVMFEQTDELQLDGQDCIRLKHKVEYGQNIANPGDEVEAGQLLMGAGTRVGPGQMALLASLGYEQVPVYRRPIVGILTTGSELIAVGEPLQPGKIRNSNAYMLAAQVQQYGGLVEHLGTVSDDIDQVVSTIHAAVQNCDMLIVSGGVSVGDYDVMAQFFAAMSGSEAELLFNKVAMRPGCPTSAAVINKKLVFGLSGNPGACFVGFELFARPALLAMQGIDSLAQSPIKATITTDYKKGCPHDRYVRGRMTISQQQVTASVLEKNSSSMLVSIQEANCLILIPSGSTGISAGEVVALITLPYETTPY</sequence>
<evidence type="ECO:0000256" key="13">
    <source>
        <dbReference type="RuleBase" id="RU365090"/>
    </source>
</evidence>
<comment type="caution">
    <text evidence="15">The sequence shown here is derived from an EMBL/GenBank/DDBJ whole genome shotgun (WGS) entry which is preliminary data.</text>
</comment>